<dbReference type="InterPro" id="IPR015887">
    <property type="entry name" value="DNA_glyclase_Znf_dom_DNA_BS"/>
</dbReference>
<evidence type="ECO:0000256" key="2">
    <source>
        <dbReference type="ARBA" id="ARBA00009409"/>
    </source>
</evidence>
<comment type="catalytic activity">
    <reaction evidence="1 15">
        <text>Hydrolysis of DNA containing ring-opened 7-methylguanine residues, releasing 2,6-diamino-4-hydroxy-5-(N-methyl)formamidopyrimidine.</text>
        <dbReference type="EC" id="3.2.2.23"/>
    </reaction>
</comment>
<keyword evidence="5 15" id="KW-0227">DNA damage</keyword>
<evidence type="ECO:0000256" key="9">
    <source>
        <dbReference type="ARBA" id="ARBA00023125"/>
    </source>
</evidence>
<dbReference type="SMART" id="SM00898">
    <property type="entry name" value="Fapy_DNA_glyco"/>
    <property type="match status" value="1"/>
</dbReference>
<dbReference type="RefSeq" id="WP_320685467.1">
    <property type="nucleotide sequence ID" value="NZ_JAXBLV010000034.1"/>
</dbReference>
<dbReference type="GO" id="GO:0140078">
    <property type="term" value="F:class I DNA-(apurinic or apyrimidinic site) endonuclease activity"/>
    <property type="evidence" value="ECO:0007669"/>
    <property type="project" value="UniProtKB-EC"/>
</dbReference>
<evidence type="ECO:0000256" key="5">
    <source>
        <dbReference type="ARBA" id="ARBA00022763"/>
    </source>
</evidence>
<proteinExistence type="inferred from homology"/>
<name>A0ABU5ETA8_9BACT</name>
<comment type="subunit">
    <text evidence="3 15">Monomer.</text>
</comment>
<dbReference type="EMBL" id="JAXBLV010000034">
    <property type="protein sequence ID" value="MDY3558562.1"/>
    <property type="molecule type" value="Genomic_DNA"/>
</dbReference>
<comment type="similarity">
    <text evidence="2 15">Belongs to the FPG family.</text>
</comment>
<evidence type="ECO:0000256" key="16">
    <source>
        <dbReference type="SAM" id="MobiDB-lite"/>
    </source>
</evidence>
<organism evidence="19 20">
    <name type="scientific">Gemmata algarum</name>
    <dbReference type="NCBI Taxonomy" id="2975278"/>
    <lineage>
        <taxon>Bacteria</taxon>
        <taxon>Pseudomonadati</taxon>
        <taxon>Planctomycetota</taxon>
        <taxon>Planctomycetia</taxon>
        <taxon>Gemmatales</taxon>
        <taxon>Gemmataceae</taxon>
        <taxon>Gemmata</taxon>
    </lineage>
</organism>
<feature type="binding site" evidence="15">
    <location>
        <position position="181"/>
    </location>
    <ligand>
        <name>DNA</name>
        <dbReference type="ChEBI" id="CHEBI:16991"/>
    </ligand>
</feature>
<keyword evidence="10 15" id="KW-0234">DNA repair</keyword>
<dbReference type="SUPFAM" id="SSF57716">
    <property type="entry name" value="Glucocorticoid receptor-like (DNA-binding domain)"/>
    <property type="match status" value="1"/>
</dbReference>
<comment type="caution">
    <text evidence="15">Lacks conserved residue(s) required for the propagation of feature annotation.</text>
</comment>
<evidence type="ECO:0000256" key="7">
    <source>
        <dbReference type="ARBA" id="ARBA00022801"/>
    </source>
</evidence>
<feature type="binding site" evidence="15">
    <location>
        <position position="200"/>
    </location>
    <ligand>
        <name>DNA</name>
        <dbReference type="ChEBI" id="CHEBI:16991"/>
    </ligand>
</feature>
<gene>
    <name evidence="15 19" type="primary">mutM</name>
    <name evidence="15" type="synonym">fpg</name>
    <name evidence="19" type="ORF">R5W23_005682</name>
</gene>
<evidence type="ECO:0000256" key="6">
    <source>
        <dbReference type="ARBA" id="ARBA00022771"/>
    </source>
</evidence>
<keyword evidence="9 15" id="KW-0238">DNA-binding</keyword>
<dbReference type="GO" id="GO:0008534">
    <property type="term" value="F:oxidized purine nucleobase lesion DNA N-glycosylase activity"/>
    <property type="evidence" value="ECO:0007669"/>
    <property type="project" value="UniProtKB-EC"/>
</dbReference>
<keyword evidence="11 15" id="KW-0456">Lyase</keyword>
<dbReference type="Pfam" id="PF01149">
    <property type="entry name" value="Fapy_DNA_glyco"/>
    <property type="match status" value="2"/>
</dbReference>
<keyword evidence="4 15" id="KW-0479">Metal-binding</keyword>
<keyword evidence="20" id="KW-1185">Reference proteome</keyword>
<dbReference type="Gene3D" id="3.20.190.10">
    <property type="entry name" value="MutM-like, N-terminal"/>
    <property type="match status" value="1"/>
</dbReference>
<feature type="region of interest" description="Disordered" evidence="16">
    <location>
        <begin position="71"/>
        <end position="113"/>
    </location>
</feature>
<dbReference type="Gene3D" id="1.10.8.50">
    <property type="match status" value="1"/>
</dbReference>
<dbReference type="EC" id="4.2.99.18" evidence="15"/>
<accession>A0ABU5ETA8</accession>
<keyword evidence="6 15" id="KW-0863">Zinc-finger</keyword>
<feature type="active site" description="Proton donor; for delta-elimination activity" evidence="15">
    <location>
        <position position="350"/>
    </location>
</feature>
<evidence type="ECO:0000256" key="4">
    <source>
        <dbReference type="ARBA" id="ARBA00022723"/>
    </source>
</evidence>
<evidence type="ECO:0000256" key="1">
    <source>
        <dbReference type="ARBA" id="ARBA00001668"/>
    </source>
</evidence>
<dbReference type="NCBIfam" id="TIGR00577">
    <property type="entry name" value="fpg"/>
    <property type="match status" value="1"/>
</dbReference>
<dbReference type="PROSITE" id="PS01242">
    <property type="entry name" value="ZF_FPG_1"/>
    <property type="match status" value="1"/>
</dbReference>
<dbReference type="InterPro" id="IPR015886">
    <property type="entry name" value="H2TH_FPG"/>
</dbReference>
<feature type="active site" description="Schiff-base intermediate with DNA" evidence="15">
    <location>
        <position position="2"/>
    </location>
</feature>
<dbReference type="InterPro" id="IPR000214">
    <property type="entry name" value="Znf_DNA_glyclase/AP_lyase"/>
</dbReference>
<evidence type="ECO:0000256" key="8">
    <source>
        <dbReference type="ARBA" id="ARBA00022833"/>
    </source>
</evidence>
<dbReference type="PANTHER" id="PTHR22993">
    <property type="entry name" value="FORMAMIDOPYRIMIDINE-DNA GLYCOSYLASE"/>
    <property type="match status" value="1"/>
</dbReference>
<feature type="active site" description="Proton donor" evidence="15">
    <location>
        <position position="3"/>
    </location>
</feature>
<dbReference type="InterPro" id="IPR035937">
    <property type="entry name" value="FPG_N"/>
</dbReference>
<comment type="function">
    <text evidence="15">Involved in base excision repair of DNA damaged by oxidation or by mutagenic agents. Acts as DNA glycosylase that recognizes and removes damaged bases. Has a preference for oxidized purines, such as 7,8-dihydro-8-oxoguanine (8-oxoG). Has AP (apurinic/apyrimidinic) lyase activity and introduces nicks in the DNA strand. Cleaves the DNA backbone by beta-delta elimination to generate a single-strand break at the site of the removed base with both 3'- and 5'-phosphates.</text>
</comment>
<keyword evidence="13 15" id="KW-0326">Glycosidase</keyword>
<keyword evidence="12 15" id="KW-0511">Multifunctional enzyme</keyword>
<dbReference type="InterPro" id="IPR010979">
    <property type="entry name" value="Ribosomal_uS13-like_H2TH"/>
</dbReference>
<evidence type="ECO:0000259" key="17">
    <source>
        <dbReference type="PROSITE" id="PS51066"/>
    </source>
</evidence>
<evidence type="ECO:0000313" key="20">
    <source>
        <dbReference type="Proteomes" id="UP001272242"/>
    </source>
</evidence>
<feature type="domain" description="FPG-type" evidence="17">
    <location>
        <begin position="326"/>
        <end position="360"/>
    </location>
</feature>
<dbReference type="SUPFAM" id="SSF81624">
    <property type="entry name" value="N-terminal domain of MutM-like DNA repair proteins"/>
    <property type="match status" value="2"/>
</dbReference>
<keyword evidence="7 15" id="KW-0378">Hydrolase</keyword>
<evidence type="ECO:0000256" key="15">
    <source>
        <dbReference type="HAMAP-Rule" id="MF_00103"/>
    </source>
</evidence>
<evidence type="ECO:0000256" key="14">
    <source>
        <dbReference type="ARBA" id="ARBA00044632"/>
    </source>
</evidence>
<keyword evidence="8 15" id="KW-0862">Zinc</keyword>
<dbReference type="InterPro" id="IPR020629">
    <property type="entry name" value="FPG_Glyclase"/>
</dbReference>
<sequence length="378" mass="40185">MPELPEVETVVRDLRPLLTGRVITAVRRSAFKLRRTWNPAWAAELAGTRVEAVRRRGKWILVDLEWKADLPPSPLPKGKGRKGNLPPNPLPEGKGRKGNLPPGPLPEGKGSSGVMARELDSRIGSNAALLPLPSGRGLGGGSAFLPSGRGPGGGSSPLLRVHLGMTGQFTVVPADTPEPDHLHAVFTLDNGHELRFRDQRRFGSAEFFADRAAVESEMNAELGPEPFGIDADYFRAAVGGTGRNLKAVLLDQTVVAGVGNIYADEACFRAKLHPGRPANTLTAAECDALREAVEAVLTRAVESRGSTIRDYVGGSGLRGGFQNEFAVYGRTGESCPTCAAAVVCARYAGRASHFCPRCQDAEGRAPAAGKKKRTTRGT</sequence>
<dbReference type="SUPFAM" id="SSF46946">
    <property type="entry name" value="S13-like H2TH domain"/>
    <property type="match status" value="1"/>
</dbReference>
<dbReference type="PANTHER" id="PTHR22993:SF9">
    <property type="entry name" value="FORMAMIDOPYRIMIDINE-DNA GLYCOSYLASE"/>
    <property type="match status" value="1"/>
</dbReference>
<dbReference type="PROSITE" id="PS51068">
    <property type="entry name" value="FPG_CAT"/>
    <property type="match status" value="1"/>
</dbReference>
<dbReference type="HAMAP" id="MF_00103">
    <property type="entry name" value="Fapy_DNA_glycosyl"/>
    <property type="match status" value="1"/>
</dbReference>
<dbReference type="SMART" id="SM01232">
    <property type="entry name" value="H2TH"/>
    <property type="match status" value="1"/>
</dbReference>
<dbReference type="Proteomes" id="UP001272242">
    <property type="component" value="Unassembled WGS sequence"/>
</dbReference>
<evidence type="ECO:0000256" key="11">
    <source>
        <dbReference type="ARBA" id="ARBA00023239"/>
    </source>
</evidence>
<dbReference type="NCBIfam" id="NF002211">
    <property type="entry name" value="PRK01103.1"/>
    <property type="match status" value="1"/>
</dbReference>
<evidence type="ECO:0000256" key="12">
    <source>
        <dbReference type="ARBA" id="ARBA00023268"/>
    </source>
</evidence>
<dbReference type="EC" id="3.2.2.23" evidence="15"/>
<comment type="caution">
    <text evidence="19">The sequence shown here is derived from an EMBL/GenBank/DDBJ whole genome shotgun (WGS) entry which is preliminary data.</text>
</comment>
<evidence type="ECO:0000256" key="10">
    <source>
        <dbReference type="ARBA" id="ARBA00023204"/>
    </source>
</evidence>
<dbReference type="InterPro" id="IPR012319">
    <property type="entry name" value="FPG_cat"/>
</dbReference>
<dbReference type="Pfam" id="PF06831">
    <property type="entry name" value="H2TH"/>
    <property type="match status" value="1"/>
</dbReference>
<evidence type="ECO:0000313" key="19">
    <source>
        <dbReference type="EMBL" id="MDY3558562.1"/>
    </source>
</evidence>
<evidence type="ECO:0000256" key="13">
    <source>
        <dbReference type="ARBA" id="ARBA00023295"/>
    </source>
</evidence>
<dbReference type="PROSITE" id="PS51066">
    <property type="entry name" value="ZF_FPG_2"/>
    <property type="match status" value="1"/>
</dbReference>
<comment type="catalytic activity">
    <reaction evidence="14 15">
        <text>2'-deoxyribonucleotide-(2'-deoxyribose 5'-phosphate)-2'-deoxyribonucleotide-DNA = a 3'-end 2'-deoxyribonucleotide-(2,3-dehydro-2,3-deoxyribose 5'-phosphate)-DNA + a 5'-end 5'-phospho-2'-deoxyribonucleoside-DNA + H(+)</text>
        <dbReference type="Rhea" id="RHEA:66592"/>
        <dbReference type="Rhea" id="RHEA-COMP:13180"/>
        <dbReference type="Rhea" id="RHEA-COMP:16897"/>
        <dbReference type="Rhea" id="RHEA-COMP:17067"/>
        <dbReference type="ChEBI" id="CHEBI:15378"/>
        <dbReference type="ChEBI" id="CHEBI:136412"/>
        <dbReference type="ChEBI" id="CHEBI:157695"/>
        <dbReference type="ChEBI" id="CHEBI:167181"/>
        <dbReference type="EC" id="4.2.99.18"/>
    </reaction>
</comment>
<comment type="cofactor">
    <cofactor evidence="15">
        <name>Zn(2+)</name>
        <dbReference type="ChEBI" id="CHEBI:29105"/>
    </cofactor>
    <text evidence="15">Binds 1 zinc ion per subunit.</text>
</comment>
<protein>
    <recommendedName>
        <fullName evidence="15">Formamidopyrimidine-DNA glycosylase</fullName>
        <shortName evidence="15">Fapy-DNA glycosylase</shortName>
        <ecNumber evidence="15">3.2.2.23</ecNumber>
    </recommendedName>
    <alternativeName>
        <fullName evidence="15">DNA-(apurinic or apyrimidinic site) lyase MutM</fullName>
        <shortName evidence="15">AP lyase MutM</shortName>
        <ecNumber evidence="15">4.2.99.18</ecNumber>
    </alternativeName>
</protein>
<feature type="domain" description="Formamidopyrimidine-DNA glycosylase catalytic" evidence="18">
    <location>
        <begin position="2"/>
        <end position="203"/>
    </location>
</feature>
<reference evidence="20" key="1">
    <citation type="journal article" date="2023" name="Mar. Drugs">
        <title>Gemmata algarum, a Novel Planctomycete Isolated from an Algal Mat, Displays Antimicrobial Activity.</title>
        <authorList>
            <person name="Kumar G."/>
            <person name="Kallscheuer N."/>
            <person name="Kashif M."/>
            <person name="Ahamad S."/>
            <person name="Jagadeeshwari U."/>
            <person name="Pannikurungottu S."/>
            <person name="Haufschild T."/>
            <person name="Kabuu M."/>
            <person name="Sasikala C."/>
            <person name="Jogler C."/>
            <person name="Ramana C."/>
        </authorList>
    </citation>
    <scope>NUCLEOTIDE SEQUENCE [LARGE SCALE GENOMIC DNA]</scope>
    <source>
        <strain evidence="20">JC673</strain>
    </source>
</reference>
<evidence type="ECO:0000256" key="3">
    <source>
        <dbReference type="ARBA" id="ARBA00011245"/>
    </source>
</evidence>
<dbReference type="CDD" id="cd08966">
    <property type="entry name" value="EcFpg-like_N"/>
    <property type="match status" value="1"/>
</dbReference>
<feature type="active site" description="Proton donor; for beta-elimination activity" evidence="15">
    <location>
        <position position="58"/>
    </location>
</feature>
<evidence type="ECO:0000259" key="18">
    <source>
        <dbReference type="PROSITE" id="PS51068"/>
    </source>
</evidence>